<dbReference type="AlphaFoldDB" id="A0A9Q1HHJ0"/>
<comment type="caution">
    <text evidence="2">The sequence shown here is derived from an EMBL/GenBank/DDBJ whole genome shotgun (WGS) entry which is preliminary data.</text>
</comment>
<evidence type="ECO:0000256" key="1">
    <source>
        <dbReference type="SAM" id="Phobius"/>
    </source>
</evidence>
<keyword evidence="1" id="KW-0472">Membrane</keyword>
<gene>
    <name evidence="2" type="ORF">HOLleu_08052</name>
</gene>
<organism evidence="2 3">
    <name type="scientific">Holothuria leucospilota</name>
    <name type="common">Black long sea cucumber</name>
    <name type="synonym">Mertensiothuria leucospilota</name>
    <dbReference type="NCBI Taxonomy" id="206669"/>
    <lineage>
        <taxon>Eukaryota</taxon>
        <taxon>Metazoa</taxon>
        <taxon>Echinodermata</taxon>
        <taxon>Eleutherozoa</taxon>
        <taxon>Echinozoa</taxon>
        <taxon>Holothuroidea</taxon>
        <taxon>Aspidochirotacea</taxon>
        <taxon>Aspidochirotida</taxon>
        <taxon>Holothuriidae</taxon>
        <taxon>Holothuria</taxon>
    </lineage>
</organism>
<proteinExistence type="predicted"/>
<reference evidence="2" key="1">
    <citation type="submission" date="2021-10" db="EMBL/GenBank/DDBJ databases">
        <title>Tropical sea cucumber genome reveals ecological adaptation and Cuvierian tubules defense mechanism.</title>
        <authorList>
            <person name="Chen T."/>
        </authorList>
    </citation>
    <scope>NUCLEOTIDE SEQUENCE</scope>
    <source>
        <strain evidence="2">Nanhai2018</strain>
        <tissue evidence="2">Muscle</tissue>
    </source>
</reference>
<evidence type="ECO:0000313" key="2">
    <source>
        <dbReference type="EMBL" id="KAJ8045118.1"/>
    </source>
</evidence>
<keyword evidence="1" id="KW-1133">Transmembrane helix</keyword>
<evidence type="ECO:0000313" key="3">
    <source>
        <dbReference type="Proteomes" id="UP001152320"/>
    </source>
</evidence>
<feature type="transmembrane region" description="Helical" evidence="1">
    <location>
        <begin position="20"/>
        <end position="38"/>
    </location>
</feature>
<keyword evidence="1" id="KW-0812">Transmembrane</keyword>
<feature type="transmembrane region" description="Helical" evidence="1">
    <location>
        <begin position="50"/>
        <end position="69"/>
    </location>
</feature>
<name>A0A9Q1HHJ0_HOLLE</name>
<dbReference type="InterPro" id="IPR019169">
    <property type="entry name" value="Transmembrane_26"/>
</dbReference>
<dbReference type="PANTHER" id="PTHR22168:SF7">
    <property type="entry name" value="TRANSMEMBRANE PROTEIN 26-LIKE"/>
    <property type="match status" value="1"/>
</dbReference>
<protein>
    <submittedName>
        <fullName evidence="2">Uncharacterized protein</fullName>
    </submittedName>
</protein>
<dbReference type="Proteomes" id="UP001152320">
    <property type="component" value="Chromosome 3"/>
</dbReference>
<dbReference type="PANTHER" id="PTHR22168">
    <property type="entry name" value="TMEM26 PROTEIN"/>
    <property type="match status" value="1"/>
</dbReference>
<dbReference type="Pfam" id="PF09772">
    <property type="entry name" value="Tmem26"/>
    <property type="match status" value="1"/>
</dbReference>
<accession>A0A9Q1HHJ0</accession>
<sequence length="108" mass="12237">MIYGCHASIGVILAAYTVDKRIACFQIFLLISVCEYVFTMKKNKHGDWKCLSPSVFIYLLWLVPQIIILQAHSKTTRADNSTTALIPWGLFQSLVSTTLKKTKRIKVS</sequence>
<dbReference type="EMBL" id="JAIZAY010000003">
    <property type="protein sequence ID" value="KAJ8045118.1"/>
    <property type="molecule type" value="Genomic_DNA"/>
</dbReference>
<keyword evidence="3" id="KW-1185">Reference proteome</keyword>